<organism evidence="2 3">
    <name type="scientific">Streptomyces humidus</name>
    <dbReference type="NCBI Taxonomy" id="52259"/>
    <lineage>
        <taxon>Bacteria</taxon>
        <taxon>Bacillati</taxon>
        <taxon>Actinomycetota</taxon>
        <taxon>Actinomycetes</taxon>
        <taxon>Kitasatosporales</taxon>
        <taxon>Streptomycetaceae</taxon>
        <taxon>Streptomyces</taxon>
    </lineage>
</organism>
<feature type="compositionally biased region" description="Low complexity" evidence="1">
    <location>
        <begin position="18"/>
        <end position="33"/>
    </location>
</feature>
<reference evidence="2" key="1">
    <citation type="journal article" date="2014" name="Int. J. Syst. Evol. Microbiol.">
        <title>Complete genome sequence of Corynebacterium casei LMG S-19264T (=DSM 44701T), isolated from a smear-ripened cheese.</title>
        <authorList>
            <consortium name="US DOE Joint Genome Institute (JGI-PGF)"/>
            <person name="Walter F."/>
            <person name="Albersmeier A."/>
            <person name="Kalinowski J."/>
            <person name="Ruckert C."/>
        </authorList>
    </citation>
    <scope>NUCLEOTIDE SEQUENCE</scope>
    <source>
        <strain evidence="2">JCM 4386</strain>
    </source>
</reference>
<feature type="region of interest" description="Disordered" evidence="1">
    <location>
        <begin position="1"/>
        <end position="33"/>
    </location>
</feature>
<evidence type="ECO:0000313" key="3">
    <source>
        <dbReference type="Proteomes" id="UP000606194"/>
    </source>
</evidence>
<evidence type="ECO:0000313" key="2">
    <source>
        <dbReference type="EMBL" id="GGS01277.1"/>
    </source>
</evidence>
<dbReference type="AlphaFoldDB" id="A0A918FXP6"/>
<keyword evidence="3" id="KW-1185">Reference proteome</keyword>
<accession>A0A918FXP6</accession>
<dbReference type="Proteomes" id="UP000606194">
    <property type="component" value="Unassembled WGS sequence"/>
</dbReference>
<gene>
    <name evidence="2" type="ORF">GCM10010269_45170</name>
</gene>
<comment type="caution">
    <text evidence="2">The sequence shown here is derived from an EMBL/GenBank/DDBJ whole genome shotgun (WGS) entry which is preliminary data.</text>
</comment>
<name>A0A918FXP6_9ACTN</name>
<protein>
    <submittedName>
        <fullName evidence="2">Uncharacterized protein</fullName>
    </submittedName>
</protein>
<evidence type="ECO:0000256" key="1">
    <source>
        <dbReference type="SAM" id="MobiDB-lite"/>
    </source>
</evidence>
<dbReference type="EMBL" id="BMTL01000019">
    <property type="protein sequence ID" value="GGS01277.1"/>
    <property type="molecule type" value="Genomic_DNA"/>
</dbReference>
<sequence length="65" mass="6571">MSARFRGGAATSGRERPAAGPAPDGAAGPGRHPFTAPVSIPFLKCFWTNGESTATGSRAITITAI</sequence>
<proteinExistence type="predicted"/>
<reference evidence="2" key="2">
    <citation type="submission" date="2020-09" db="EMBL/GenBank/DDBJ databases">
        <authorList>
            <person name="Sun Q."/>
            <person name="Ohkuma M."/>
        </authorList>
    </citation>
    <scope>NUCLEOTIDE SEQUENCE</scope>
    <source>
        <strain evidence="2">JCM 4386</strain>
    </source>
</reference>